<protein>
    <submittedName>
        <fullName evidence="2">Oxidoreductase</fullName>
    </submittedName>
</protein>
<dbReference type="EMBL" id="QKVK01000004">
    <property type="protein sequence ID" value="PZF76872.1"/>
    <property type="molecule type" value="Genomic_DNA"/>
</dbReference>
<reference evidence="3" key="1">
    <citation type="submission" date="2018-06" db="EMBL/GenBank/DDBJ databases">
        <title>Aestuariibacter litoralis strain KCTC 52945T.</title>
        <authorList>
            <person name="Li X."/>
            <person name="Salam N."/>
            <person name="Li J.-L."/>
            <person name="Chen Y.-M."/>
            <person name="Yang Z.-W."/>
            <person name="Zhang L.-Y."/>
            <person name="Han M.-X."/>
            <person name="Xiao M."/>
            <person name="Li W.-J."/>
        </authorList>
    </citation>
    <scope>NUCLEOTIDE SEQUENCE [LARGE SCALE GENOMIC DNA]</scope>
    <source>
        <strain evidence="3">KCTC 52945</strain>
    </source>
</reference>
<comment type="caution">
    <text evidence="2">The sequence shown here is derived from an EMBL/GenBank/DDBJ whole genome shotgun (WGS) entry which is preliminary data.</text>
</comment>
<dbReference type="Gene3D" id="3.90.420.10">
    <property type="entry name" value="Oxidoreductase, molybdopterin-binding domain"/>
    <property type="match status" value="1"/>
</dbReference>
<proteinExistence type="predicted"/>
<feature type="domain" description="Oxidoreductase molybdopterin-binding" evidence="1">
    <location>
        <begin position="53"/>
        <end position="128"/>
    </location>
</feature>
<dbReference type="Proteomes" id="UP000248795">
    <property type="component" value="Unassembled WGS sequence"/>
</dbReference>
<evidence type="ECO:0000313" key="2">
    <source>
        <dbReference type="EMBL" id="PZF76872.1"/>
    </source>
</evidence>
<name>A0A2W2AT76_9HYPH</name>
<evidence type="ECO:0000259" key="1">
    <source>
        <dbReference type="Pfam" id="PF00174"/>
    </source>
</evidence>
<sequence>MMAGVASACSLEQPKGEVVLTVDGMINACNNGLEVQLDRAMIAALPRKAIKTENPWDHGPVTYEGVLLRDLLALAKADGKTVTFTALNDYRADIPLADLEKYDVILADTRDGVELPVRDKGPFFVVFPFTDVPELATEARYAQSVWQVNRVTVK</sequence>
<dbReference type="InterPro" id="IPR036374">
    <property type="entry name" value="OxRdtase_Mopterin-bd_sf"/>
</dbReference>
<evidence type="ECO:0000313" key="3">
    <source>
        <dbReference type="Proteomes" id="UP000248795"/>
    </source>
</evidence>
<gene>
    <name evidence="2" type="ORF">DK847_10420</name>
</gene>
<dbReference type="AlphaFoldDB" id="A0A2W2AT76"/>
<dbReference type="Pfam" id="PF00174">
    <property type="entry name" value="Oxidored_molyb"/>
    <property type="match status" value="1"/>
</dbReference>
<keyword evidence="3" id="KW-1185">Reference proteome</keyword>
<organism evidence="2 3">
    <name type="scientific">Aestuariivirga litoralis</name>
    <dbReference type="NCBI Taxonomy" id="2650924"/>
    <lineage>
        <taxon>Bacteria</taxon>
        <taxon>Pseudomonadati</taxon>
        <taxon>Pseudomonadota</taxon>
        <taxon>Alphaproteobacteria</taxon>
        <taxon>Hyphomicrobiales</taxon>
        <taxon>Aestuariivirgaceae</taxon>
        <taxon>Aestuariivirga</taxon>
    </lineage>
</organism>
<dbReference type="InterPro" id="IPR000572">
    <property type="entry name" value="OxRdtase_Mopterin-bd_dom"/>
</dbReference>
<accession>A0A2W2AT76</accession>
<dbReference type="SUPFAM" id="SSF56524">
    <property type="entry name" value="Oxidoreductase molybdopterin-binding domain"/>
    <property type="match status" value="1"/>
</dbReference>